<keyword evidence="1" id="KW-0812">Transmembrane</keyword>
<keyword evidence="4" id="KW-1185">Reference proteome</keyword>
<name>A0ABQ1NVD4_9BACI</name>
<evidence type="ECO:0000259" key="2">
    <source>
        <dbReference type="Pfam" id="PF08486"/>
    </source>
</evidence>
<dbReference type="EMBL" id="BMCJ01000002">
    <property type="protein sequence ID" value="GGC85827.1"/>
    <property type="molecule type" value="Genomic_DNA"/>
</dbReference>
<dbReference type="InterPro" id="IPR013486">
    <property type="entry name" value="SpoIID/LytB"/>
</dbReference>
<evidence type="ECO:0000256" key="1">
    <source>
        <dbReference type="SAM" id="Phobius"/>
    </source>
</evidence>
<accession>A0ABQ1NVD4</accession>
<keyword evidence="1" id="KW-1133">Transmembrane helix</keyword>
<dbReference type="Pfam" id="PF08486">
    <property type="entry name" value="SpoIID"/>
    <property type="match status" value="1"/>
</dbReference>
<reference evidence="4" key="1">
    <citation type="journal article" date="2019" name="Int. J. Syst. Evol. Microbiol.">
        <title>The Global Catalogue of Microorganisms (GCM) 10K type strain sequencing project: providing services to taxonomists for standard genome sequencing and annotation.</title>
        <authorList>
            <consortium name="The Broad Institute Genomics Platform"/>
            <consortium name="The Broad Institute Genome Sequencing Center for Infectious Disease"/>
            <person name="Wu L."/>
            <person name="Ma J."/>
        </authorList>
    </citation>
    <scope>NUCLEOTIDE SEQUENCE [LARGE SCALE GENOMIC DNA]</scope>
    <source>
        <strain evidence="4">CCM 7282</strain>
    </source>
</reference>
<dbReference type="NCBIfam" id="TIGR02669">
    <property type="entry name" value="SpoIID_LytB"/>
    <property type="match status" value="1"/>
</dbReference>
<dbReference type="InterPro" id="IPR014225">
    <property type="entry name" value="Spore_II_D_firmicutes"/>
</dbReference>
<proteinExistence type="predicted"/>
<dbReference type="RefSeq" id="WP_062442381.1">
    <property type="nucleotide sequence ID" value="NZ_BMCJ01000002.1"/>
</dbReference>
<comment type="caution">
    <text evidence="3">The sequence shown here is derived from an EMBL/GenBank/DDBJ whole genome shotgun (WGS) entry which is preliminary data.</text>
</comment>
<organism evidence="3 4">
    <name type="scientific">Thalassobacillus devorans</name>
    <dbReference type="NCBI Taxonomy" id="279813"/>
    <lineage>
        <taxon>Bacteria</taxon>
        <taxon>Bacillati</taxon>
        <taxon>Bacillota</taxon>
        <taxon>Bacilli</taxon>
        <taxon>Bacillales</taxon>
        <taxon>Bacillaceae</taxon>
        <taxon>Thalassobacillus</taxon>
    </lineage>
</organism>
<keyword evidence="1" id="KW-0472">Membrane</keyword>
<sequence>MKNWKRPGLITFSFLLLMILIIPTLIVLPFIDSDKEQRIAEEKQEELPELVELPEDLSPFNIDVLRTNTNKVEEVPLEQYVARVVASEMPADFQPEALKAQALAARTYIVQHYSNGEGVSDQADVTDTVDHQVYKNESELRNQWKAEFDTKMSKINQAVRETAGEIITYEEKPIFAAFFSTSNGYTENSEDYWKNPYPYLKSVESPWDKQSPKFLDQKVLSVQEVEAKLGITFPVDVTASRINKTEGNRVSSIEVGGEEFSGREIREKLGLKSSDFSIEQKDGHLIFTTKGYGHGVGMSQYGANGMAEQGSDYKEIVQHYYQGAEITEMDQLNTLQAMINPNE</sequence>
<dbReference type="InterPro" id="IPR051922">
    <property type="entry name" value="Bact_Sporulation_Assoc"/>
</dbReference>
<dbReference type="NCBIfam" id="TIGR02870">
    <property type="entry name" value="spore_II_D"/>
    <property type="match status" value="1"/>
</dbReference>
<evidence type="ECO:0000313" key="3">
    <source>
        <dbReference type="EMBL" id="GGC85827.1"/>
    </source>
</evidence>
<gene>
    <name evidence="3" type="primary">spoIID</name>
    <name evidence="3" type="ORF">GCM10007216_15710</name>
</gene>
<dbReference type="PANTHER" id="PTHR30032:SF4">
    <property type="entry name" value="AMIDASE ENHANCER"/>
    <property type="match status" value="1"/>
</dbReference>
<dbReference type="Proteomes" id="UP000619534">
    <property type="component" value="Unassembled WGS sequence"/>
</dbReference>
<dbReference type="InterPro" id="IPR013693">
    <property type="entry name" value="SpoIID/LytB_N"/>
</dbReference>
<evidence type="ECO:0000313" key="4">
    <source>
        <dbReference type="Proteomes" id="UP000619534"/>
    </source>
</evidence>
<protein>
    <submittedName>
        <fullName evidence="3">Stage II sporulation protein D</fullName>
    </submittedName>
</protein>
<feature type="transmembrane region" description="Helical" evidence="1">
    <location>
        <begin position="12"/>
        <end position="31"/>
    </location>
</feature>
<feature type="domain" description="Sporulation stage II protein D amidase enhancer LytB N-terminal" evidence="2">
    <location>
        <begin position="67"/>
        <end position="169"/>
    </location>
</feature>
<dbReference type="PANTHER" id="PTHR30032">
    <property type="entry name" value="N-ACETYLMURAMOYL-L-ALANINE AMIDASE-RELATED"/>
    <property type="match status" value="1"/>
</dbReference>